<evidence type="ECO:0000256" key="3">
    <source>
        <dbReference type="PROSITE-ProRule" id="PRU00175"/>
    </source>
</evidence>
<keyword evidence="1 3" id="KW-0863">Zinc-finger</keyword>
<keyword evidence="2" id="KW-0862">Zinc</keyword>
<dbReference type="PROSITE" id="PS50089">
    <property type="entry name" value="ZF_RING_2"/>
    <property type="match status" value="1"/>
</dbReference>
<keyword evidence="6" id="KW-1185">Reference proteome</keyword>
<dbReference type="InterPro" id="IPR013083">
    <property type="entry name" value="Znf_RING/FYVE/PHD"/>
</dbReference>
<gene>
    <name evidence="5" type="ORF">PEVE_00022968</name>
</gene>
<dbReference type="Proteomes" id="UP001159427">
    <property type="component" value="Unassembled WGS sequence"/>
</dbReference>
<protein>
    <recommendedName>
        <fullName evidence="4">RING-type domain-containing protein</fullName>
    </recommendedName>
</protein>
<dbReference type="InterPro" id="IPR001841">
    <property type="entry name" value="Znf_RING"/>
</dbReference>
<keyword evidence="1 3" id="KW-0479">Metal-binding</keyword>
<evidence type="ECO:0000313" key="5">
    <source>
        <dbReference type="EMBL" id="CAH3024459.1"/>
    </source>
</evidence>
<organism evidence="5 6">
    <name type="scientific">Porites evermanni</name>
    <dbReference type="NCBI Taxonomy" id="104178"/>
    <lineage>
        <taxon>Eukaryota</taxon>
        <taxon>Metazoa</taxon>
        <taxon>Cnidaria</taxon>
        <taxon>Anthozoa</taxon>
        <taxon>Hexacorallia</taxon>
        <taxon>Scleractinia</taxon>
        <taxon>Fungiina</taxon>
        <taxon>Poritidae</taxon>
        <taxon>Porites</taxon>
    </lineage>
</organism>
<dbReference type="Gene3D" id="3.30.40.10">
    <property type="entry name" value="Zinc/RING finger domain, C3HC4 (zinc finger)"/>
    <property type="match status" value="1"/>
</dbReference>
<dbReference type="SUPFAM" id="SSF57850">
    <property type="entry name" value="RING/U-box"/>
    <property type="match status" value="1"/>
</dbReference>
<dbReference type="EMBL" id="CALNXI010000305">
    <property type="protein sequence ID" value="CAH3024459.1"/>
    <property type="molecule type" value="Genomic_DNA"/>
</dbReference>
<evidence type="ECO:0000313" key="6">
    <source>
        <dbReference type="Proteomes" id="UP001159427"/>
    </source>
</evidence>
<evidence type="ECO:0000256" key="1">
    <source>
        <dbReference type="ARBA" id="ARBA00022771"/>
    </source>
</evidence>
<proteinExistence type="predicted"/>
<comment type="caution">
    <text evidence="5">The sequence shown here is derived from an EMBL/GenBank/DDBJ whole genome shotgun (WGS) entry which is preliminary data.</text>
</comment>
<evidence type="ECO:0000259" key="4">
    <source>
        <dbReference type="PROSITE" id="PS50089"/>
    </source>
</evidence>
<accession>A0ABN8M6W8</accession>
<reference evidence="5 6" key="1">
    <citation type="submission" date="2022-05" db="EMBL/GenBank/DDBJ databases">
        <authorList>
            <consortium name="Genoscope - CEA"/>
            <person name="William W."/>
        </authorList>
    </citation>
    <scope>NUCLEOTIDE SEQUENCE [LARGE SCALE GENOMIC DNA]</scope>
</reference>
<feature type="domain" description="RING-type" evidence="4">
    <location>
        <begin position="20"/>
        <end position="62"/>
    </location>
</feature>
<evidence type="ECO:0000256" key="2">
    <source>
        <dbReference type="ARBA" id="ARBA00022833"/>
    </source>
</evidence>
<sequence>MCNRCLDPQEETHLCEPDECCECSGLLDAFSGCQILPCAHKIHEDCAITMIQNGIHTCPICQRPIFDSPG</sequence>
<name>A0ABN8M6W8_9CNID</name>